<dbReference type="PANTHER" id="PTHR43289:SF6">
    <property type="entry name" value="SERINE_THREONINE-PROTEIN KINASE NEKL-3"/>
    <property type="match status" value="1"/>
</dbReference>
<keyword evidence="6 7" id="KW-0067">ATP-binding</keyword>
<keyword evidence="3" id="KW-0808">Transferase</keyword>
<keyword evidence="5" id="KW-0418">Kinase</keyword>
<dbReference type="RefSeq" id="WP_207857454.1">
    <property type="nucleotide sequence ID" value="NZ_JAFREP010000004.1"/>
</dbReference>
<gene>
    <name evidence="10" type="ORF">J3U88_05645</name>
</gene>
<dbReference type="InterPro" id="IPR011009">
    <property type="entry name" value="Kinase-like_dom_sf"/>
</dbReference>
<name>A0A8J7Q4I8_9BACT</name>
<proteinExistence type="predicted"/>
<dbReference type="InterPro" id="IPR005532">
    <property type="entry name" value="SUMF_dom"/>
</dbReference>
<dbReference type="EC" id="2.7.11.1" evidence="1"/>
<dbReference type="GO" id="GO:0005524">
    <property type="term" value="F:ATP binding"/>
    <property type="evidence" value="ECO:0007669"/>
    <property type="project" value="UniProtKB-UniRule"/>
</dbReference>
<dbReference type="AlphaFoldDB" id="A0A8J7Q4I8"/>
<dbReference type="PROSITE" id="PS50011">
    <property type="entry name" value="PROTEIN_KINASE_DOM"/>
    <property type="match status" value="1"/>
</dbReference>
<feature type="transmembrane region" description="Helical" evidence="8">
    <location>
        <begin position="388"/>
        <end position="408"/>
    </location>
</feature>
<dbReference type="SUPFAM" id="SSF56436">
    <property type="entry name" value="C-type lectin-like"/>
    <property type="match status" value="1"/>
</dbReference>
<dbReference type="InterPro" id="IPR000719">
    <property type="entry name" value="Prot_kinase_dom"/>
</dbReference>
<reference evidence="10" key="1">
    <citation type="submission" date="2021-03" db="EMBL/GenBank/DDBJ databases">
        <authorList>
            <person name="Wang G."/>
        </authorList>
    </citation>
    <scope>NUCLEOTIDE SEQUENCE</scope>
    <source>
        <strain evidence="10">KCTC 12899</strain>
    </source>
</reference>
<evidence type="ECO:0000256" key="2">
    <source>
        <dbReference type="ARBA" id="ARBA00022527"/>
    </source>
</evidence>
<dbReference type="PROSITE" id="PS00108">
    <property type="entry name" value="PROTEIN_KINASE_ST"/>
    <property type="match status" value="1"/>
</dbReference>
<dbReference type="SMART" id="SM00220">
    <property type="entry name" value="S_TKc"/>
    <property type="match status" value="1"/>
</dbReference>
<protein>
    <recommendedName>
        <fullName evidence="1">non-specific serine/threonine protein kinase</fullName>
        <ecNumber evidence="1">2.7.11.1</ecNumber>
    </recommendedName>
</protein>
<dbReference type="FunFam" id="1.10.510.10:FF:000021">
    <property type="entry name" value="Serine/threonine protein kinase"/>
    <property type="match status" value="1"/>
</dbReference>
<evidence type="ECO:0000256" key="1">
    <source>
        <dbReference type="ARBA" id="ARBA00012513"/>
    </source>
</evidence>
<keyword evidence="4 7" id="KW-0547">Nucleotide-binding</keyword>
<evidence type="ECO:0000313" key="11">
    <source>
        <dbReference type="Proteomes" id="UP000664417"/>
    </source>
</evidence>
<keyword evidence="8" id="KW-0812">Transmembrane</keyword>
<dbReference type="CDD" id="cd14014">
    <property type="entry name" value="STKc_PknB_like"/>
    <property type="match status" value="1"/>
</dbReference>
<organism evidence="10 11">
    <name type="scientific">Acanthopleuribacter pedis</name>
    <dbReference type="NCBI Taxonomy" id="442870"/>
    <lineage>
        <taxon>Bacteria</taxon>
        <taxon>Pseudomonadati</taxon>
        <taxon>Acidobacteriota</taxon>
        <taxon>Holophagae</taxon>
        <taxon>Acanthopleuribacterales</taxon>
        <taxon>Acanthopleuribacteraceae</taxon>
        <taxon>Acanthopleuribacter</taxon>
    </lineage>
</organism>
<dbReference type="InterPro" id="IPR017441">
    <property type="entry name" value="Protein_kinase_ATP_BS"/>
</dbReference>
<feature type="domain" description="Protein kinase" evidence="9">
    <location>
        <begin position="60"/>
        <end position="318"/>
    </location>
</feature>
<evidence type="ECO:0000256" key="4">
    <source>
        <dbReference type="ARBA" id="ARBA00022741"/>
    </source>
</evidence>
<dbReference type="InterPro" id="IPR016187">
    <property type="entry name" value="CTDL_fold"/>
</dbReference>
<keyword evidence="8" id="KW-0472">Membrane</keyword>
<dbReference type="SUPFAM" id="SSF56112">
    <property type="entry name" value="Protein kinase-like (PK-like)"/>
    <property type="match status" value="1"/>
</dbReference>
<keyword evidence="8" id="KW-1133">Transmembrane helix</keyword>
<evidence type="ECO:0000256" key="6">
    <source>
        <dbReference type="ARBA" id="ARBA00022840"/>
    </source>
</evidence>
<accession>A0A8J7Q4I8</accession>
<evidence type="ECO:0000256" key="5">
    <source>
        <dbReference type="ARBA" id="ARBA00022777"/>
    </source>
</evidence>
<evidence type="ECO:0000259" key="9">
    <source>
        <dbReference type="PROSITE" id="PS50011"/>
    </source>
</evidence>
<dbReference type="Gene3D" id="3.90.1580.10">
    <property type="entry name" value="paralog of FGE (formylglycine-generating enzyme)"/>
    <property type="match status" value="1"/>
</dbReference>
<evidence type="ECO:0000256" key="8">
    <source>
        <dbReference type="SAM" id="Phobius"/>
    </source>
</evidence>
<dbReference type="Pfam" id="PF03781">
    <property type="entry name" value="FGE-sulfatase"/>
    <property type="match status" value="1"/>
</dbReference>
<comment type="caution">
    <text evidence="10">The sequence shown here is derived from an EMBL/GenBank/DDBJ whole genome shotgun (WGS) entry which is preliminary data.</text>
</comment>
<dbReference type="InterPro" id="IPR042095">
    <property type="entry name" value="SUMF_sf"/>
</dbReference>
<dbReference type="InterPro" id="IPR008271">
    <property type="entry name" value="Ser/Thr_kinase_AS"/>
</dbReference>
<evidence type="ECO:0000313" key="10">
    <source>
        <dbReference type="EMBL" id="MBO1317937.1"/>
    </source>
</evidence>
<feature type="binding site" evidence="7">
    <location>
        <position position="89"/>
    </location>
    <ligand>
        <name>ATP</name>
        <dbReference type="ChEBI" id="CHEBI:30616"/>
    </ligand>
</feature>
<evidence type="ECO:0000256" key="7">
    <source>
        <dbReference type="PROSITE-ProRule" id="PRU10141"/>
    </source>
</evidence>
<keyword evidence="11" id="KW-1185">Reference proteome</keyword>
<keyword evidence="2" id="KW-0723">Serine/threonine-protein kinase</keyword>
<dbReference type="Proteomes" id="UP000664417">
    <property type="component" value="Unassembled WGS sequence"/>
</dbReference>
<dbReference type="Pfam" id="PF00069">
    <property type="entry name" value="Pkinase"/>
    <property type="match status" value="1"/>
</dbReference>
<dbReference type="PROSITE" id="PS00107">
    <property type="entry name" value="PROTEIN_KINASE_ATP"/>
    <property type="match status" value="1"/>
</dbReference>
<dbReference type="Gene3D" id="1.10.510.10">
    <property type="entry name" value="Transferase(Phosphotransferase) domain 1"/>
    <property type="match status" value="1"/>
</dbReference>
<dbReference type="PANTHER" id="PTHR43289">
    <property type="entry name" value="MITOGEN-ACTIVATED PROTEIN KINASE KINASE KINASE 20-RELATED"/>
    <property type="match status" value="1"/>
</dbReference>
<dbReference type="EMBL" id="JAFREP010000004">
    <property type="protein sequence ID" value="MBO1317937.1"/>
    <property type="molecule type" value="Genomic_DNA"/>
</dbReference>
<evidence type="ECO:0000256" key="3">
    <source>
        <dbReference type="ARBA" id="ARBA00022679"/>
    </source>
</evidence>
<dbReference type="Gene3D" id="3.30.200.20">
    <property type="entry name" value="Phosphorylase Kinase, domain 1"/>
    <property type="match status" value="1"/>
</dbReference>
<sequence>MQCKNCQATCDDQAPFCHECGLALADEADITDPASSPSQIWRQAAPLSEAHFMQNSQQRLKIQRKLGEGAMGLVYEAFDTTLNRKVAVKILPLNQNKDGKAVKRFQREAQMAGALQHPNIIAVFDIGFFEEVPYFTMALMEGGSLEERLEQGLDWVESCRIIRDLADAVDYANRKGVIHRDIKPANVMFDGQGTATLVDFGIARVVDQAKLTATQAMLGTPYYVSPEQATGGTIGPPSDLYSLGSLFFQMLTGRPVFQADNSLQVIFKHIKETPPRPRSFRPELPAALDDIVLKLLQKDPKKRYQSGGRLVRDLEAQFPEIFGHRDLTAEEHTKTWSGVDLEGSDLETDPSVYQEAMRSIDEAAIPETADTGETPAPRRAEATTKRRVLAPLLLVALLALLGIGWVFLKPWLGDAPTVEPGTGSDGEETTETIVSQAELEQARWRKQVESALEELAWVEVQPGQFLMGSRAKLEKDERTVHRVHLNGFGIMQTEVTQALWQLVMREDPSCRRGTALPVEQVSWNEVQVFISKVNQVLPYEVALPTEAQWEFAARAGYKGNMITGMFGRSPKKEAWYADNSDGRTHAVAGREPNAWGIHDMLGNVWEWCSDYYGEDYYEFSPERNPTGPAQGFERVVRGGSFQEPQGRTRFANRHHLPPDTKDCAVGFRLVRVGAEQQPAINTPALNRDTGD</sequence>
<dbReference type="GO" id="GO:0004674">
    <property type="term" value="F:protein serine/threonine kinase activity"/>
    <property type="evidence" value="ECO:0007669"/>
    <property type="project" value="UniProtKB-KW"/>
</dbReference>